<proteinExistence type="predicted"/>
<keyword evidence="3" id="KW-0611">Plant defense</keyword>
<feature type="domain" description="Disease resistance N-terminal" evidence="4">
    <location>
        <begin position="11"/>
        <end position="101"/>
    </location>
</feature>
<accession>V7C0Y1</accession>
<organism evidence="5 6">
    <name type="scientific">Phaseolus vulgaris</name>
    <name type="common">Kidney bean</name>
    <name type="synonym">French bean</name>
    <dbReference type="NCBI Taxonomy" id="3885"/>
    <lineage>
        <taxon>Eukaryota</taxon>
        <taxon>Viridiplantae</taxon>
        <taxon>Streptophyta</taxon>
        <taxon>Embryophyta</taxon>
        <taxon>Tracheophyta</taxon>
        <taxon>Spermatophyta</taxon>
        <taxon>Magnoliopsida</taxon>
        <taxon>eudicotyledons</taxon>
        <taxon>Gunneridae</taxon>
        <taxon>Pentapetalae</taxon>
        <taxon>rosids</taxon>
        <taxon>fabids</taxon>
        <taxon>Fabales</taxon>
        <taxon>Fabaceae</taxon>
        <taxon>Papilionoideae</taxon>
        <taxon>50 kb inversion clade</taxon>
        <taxon>NPAAA clade</taxon>
        <taxon>indigoferoid/millettioid clade</taxon>
        <taxon>Phaseoleae</taxon>
        <taxon>Phaseolus</taxon>
    </lineage>
</organism>
<dbReference type="GO" id="GO:0000166">
    <property type="term" value="F:nucleotide binding"/>
    <property type="evidence" value="ECO:0007669"/>
    <property type="project" value="UniProtKB-KW"/>
</dbReference>
<keyword evidence="6" id="KW-1185">Reference proteome</keyword>
<dbReference type="Pfam" id="PF18052">
    <property type="entry name" value="Rx_N"/>
    <property type="match status" value="1"/>
</dbReference>
<dbReference type="InterPro" id="IPR041118">
    <property type="entry name" value="Rx_N"/>
</dbReference>
<name>V7C0Y1_PHAVU</name>
<dbReference type="GO" id="GO:0006952">
    <property type="term" value="P:defense response"/>
    <property type="evidence" value="ECO:0007669"/>
    <property type="project" value="UniProtKB-KW"/>
</dbReference>
<dbReference type="STRING" id="3885.V7C0Y1"/>
<dbReference type="eggNOG" id="KOG4658">
    <property type="taxonomic scope" value="Eukaryota"/>
</dbReference>
<evidence type="ECO:0000313" key="6">
    <source>
        <dbReference type="Proteomes" id="UP000000226"/>
    </source>
</evidence>
<keyword evidence="2" id="KW-0547">Nucleotide-binding</keyword>
<dbReference type="OMA" id="EFFECEL"/>
<dbReference type="Gramene" id="ESW22955">
    <property type="protein sequence ID" value="ESW22955"/>
    <property type="gene ID" value="PHAVU_004G009100g"/>
</dbReference>
<sequence>MAAELVGGALLSAFLQVAFDKLASPQFLDFFRGRKLDEKLLGNLNIMLHSINALADDAELKQFTDPHVKAWLFAVKEAVFDAEDFLGEIDYELTRCQVQAQYEPQTFTYKVSNFFNSTFTSFNKKIESGMKEVLEKLEYLAKQKSDLGLKEGTYSADGSGSKLPSSSLVHGCLASCCCC</sequence>
<evidence type="ECO:0000256" key="1">
    <source>
        <dbReference type="ARBA" id="ARBA00022737"/>
    </source>
</evidence>
<evidence type="ECO:0000256" key="2">
    <source>
        <dbReference type="ARBA" id="ARBA00022741"/>
    </source>
</evidence>
<dbReference type="OrthoDB" id="1434669at2759"/>
<dbReference type="AlphaFoldDB" id="V7C0Y1"/>
<protein>
    <recommendedName>
        <fullName evidence="4">Disease resistance N-terminal domain-containing protein</fullName>
    </recommendedName>
</protein>
<reference evidence="6" key="1">
    <citation type="journal article" date="2014" name="Nat. Genet.">
        <title>A reference genome for common bean and genome-wide analysis of dual domestications.</title>
        <authorList>
            <person name="Schmutz J."/>
            <person name="McClean P.E."/>
            <person name="Mamidi S."/>
            <person name="Wu G.A."/>
            <person name="Cannon S.B."/>
            <person name="Grimwood J."/>
            <person name="Jenkins J."/>
            <person name="Shu S."/>
            <person name="Song Q."/>
            <person name="Chavarro C."/>
            <person name="Torres-Torres M."/>
            <person name="Geffroy V."/>
            <person name="Moghaddam S.M."/>
            <person name="Gao D."/>
            <person name="Abernathy B."/>
            <person name="Barry K."/>
            <person name="Blair M."/>
            <person name="Brick M.A."/>
            <person name="Chovatia M."/>
            <person name="Gepts P."/>
            <person name="Goodstein D.M."/>
            <person name="Gonzales M."/>
            <person name="Hellsten U."/>
            <person name="Hyten D.L."/>
            <person name="Jia G."/>
            <person name="Kelly J.D."/>
            <person name="Kudrna D."/>
            <person name="Lee R."/>
            <person name="Richard M.M."/>
            <person name="Miklas P.N."/>
            <person name="Osorno J.M."/>
            <person name="Rodrigues J."/>
            <person name="Thareau V."/>
            <person name="Urrea C.A."/>
            <person name="Wang M."/>
            <person name="Yu Y."/>
            <person name="Zhang M."/>
            <person name="Wing R.A."/>
            <person name="Cregan P.B."/>
            <person name="Rokhsar D.S."/>
            <person name="Jackson S.A."/>
        </authorList>
    </citation>
    <scope>NUCLEOTIDE SEQUENCE [LARGE SCALE GENOMIC DNA]</scope>
    <source>
        <strain evidence="6">cv. G19833</strain>
    </source>
</reference>
<evidence type="ECO:0000259" key="4">
    <source>
        <dbReference type="Pfam" id="PF18052"/>
    </source>
</evidence>
<keyword evidence="1" id="KW-0677">Repeat</keyword>
<gene>
    <name evidence="5" type="ORF">PHAVU_004G009100g</name>
</gene>
<evidence type="ECO:0000313" key="5">
    <source>
        <dbReference type="EMBL" id="ESW22955.1"/>
    </source>
</evidence>
<dbReference type="Proteomes" id="UP000000226">
    <property type="component" value="Chromosome 4"/>
</dbReference>
<evidence type="ECO:0000256" key="3">
    <source>
        <dbReference type="ARBA" id="ARBA00022821"/>
    </source>
</evidence>
<dbReference type="EMBL" id="CM002291">
    <property type="protein sequence ID" value="ESW22955.1"/>
    <property type="molecule type" value="Genomic_DNA"/>
</dbReference>
<dbReference type="Gene3D" id="1.20.5.4130">
    <property type="match status" value="1"/>
</dbReference>